<dbReference type="InterPro" id="IPR011629">
    <property type="entry name" value="CobW-like_C"/>
</dbReference>
<feature type="transmembrane region" description="Helical" evidence="6">
    <location>
        <begin position="1186"/>
        <end position="1206"/>
    </location>
</feature>
<dbReference type="InterPro" id="IPR051927">
    <property type="entry name" value="Zn_Chap_cDPG_Synth"/>
</dbReference>
<proteinExistence type="inferred from homology"/>
<gene>
    <name evidence="8" type="ORF">SNAT2548_LOCUS6475</name>
</gene>
<dbReference type="EMBL" id="CAJNDS010000432">
    <property type="protein sequence ID" value="CAE7205409.1"/>
    <property type="molecule type" value="Genomic_DNA"/>
</dbReference>
<dbReference type="SUPFAM" id="SSF90002">
    <property type="entry name" value="Hypothetical protein YjiA, C-terminal domain"/>
    <property type="match status" value="1"/>
</dbReference>
<keyword evidence="3" id="KW-0143">Chaperone</keyword>
<evidence type="ECO:0000256" key="5">
    <source>
        <dbReference type="ARBA" id="ARBA00049117"/>
    </source>
</evidence>
<dbReference type="Pfam" id="PF07683">
    <property type="entry name" value="CobW_C"/>
    <property type="match status" value="1"/>
</dbReference>
<protein>
    <recommendedName>
        <fullName evidence="7">CS domain-containing protein</fullName>
    </recommendedName>
</protein>
<keyword evidence="6" id="KW-0812">Transmembrane</keyword>
<evidence type="ECO:0000256" key="6">
    <source>
        <dbReference type="SAM" id="Phobius"/>
    </source>
</evidence>
<keyword evidence="6" id="KW-0472">Membrane</keyword>
<reference evidence="8" key="1">
    <citation type="submission" date="2021-02" db="EMBL/GenBank/DDBJ databases">
        <authorList>
            <person name="Dougan E. K."/>
            <person name="Rhodes N."/>
            <person name="Thang M."/>
            <person name="Chan C."/>
        </authorList>
    </citation>
    <scope>NUCLEOTIDE SEQUENCE</scope>
</reference>
<evidence type="ECO:0000256" key="3">
    <source>
        <dbReference type="ARBA" id="ARBA00023186"/>
    </source>
</evidence>
<dbReference type="InterPro" id="IPR036627">
    <property type="entry name" value="CobW-likC_sf"/>
</dbReference>
<feature type="transmembrane region" description="Helical" evidence="6">
    <location>
        <begin position="822"/>
        <end position="839"/>
    </location>
</feature>
<evidence type="ECO:0000256" key="1">
    <source>
        <dbReference type="ARBA" id="ARBA00022741"/>
    </source>
</evidence>
<keyword evidence="9" id="KW-1185">Reference proteome</keyword>
<dbReference type="Pfam" id="PF04969">
    <property type="entry name" value="CS"/>
    <property type="match status" value="1"/>
</dbReference>
<comment type="catalytic activity">
    <reaction evidence="5">
        <text>GTP + H2O = GDP + phosphate + H(+)</text>
        <dbReference type="Rhea" id="RHEA:19669"/>
        <dbReference type="ChEBI" id="CHEBI:15377"/>
        <dbReference type="ChEBI" id="CHEBI:15378"/>
        <dbReference type="ChEBI" id="CHEBI:37565"/>
        <dbReference type="ChEBI" id="CHEBI:43474"/>
        <dbReference type="ChEBI" id="CHEBI:58189"/>
    </reaction>
    <physiologicalReaction direction="left-to-right" evidence="5">
        <dbReference type="Rhea" id="RHEA:19670"/>
    </physiologicalReaction>
</comment>
<dbReference type="Gene3D" id="3.30.1220.10">
    <property type="entry name" value="CobW-like, C-terminal domain"/>
    <property type="match status" value="1"/>
</dbReference>
<dbReference type="InterPro" id="IPR007052">
    <property type="entry name" value="CS_dom"/>
</dbReference>
<dbReference type="PANTHER" id="PTHR43603:SF1">
    <property type="entry name" value="ZINC-REGULATED GTPASE METALLOPROTEIN ACTIVATOR 1"/>
    <property type="match status" value="1"/>
</dbReference>
<dbReference type="InterPro" id="IPR008978">
    <property type="entry name" value="HSP20-like_chaperone"/>
</dbReference>
<dbReference type="Pfam" id="PF02492">
    <property type="entry name" value="cobW"/>
    <property type="match status" value="1"/>
</dbReference>
<dbReference type="InterPro" id="IPR003495">
    <property type="entry name" value="CobW/HypB/UreG_nucleotide-bd"/>
</dbReference>
<dbReference type="Gene3D" id="2.60.40.790">
    <property type="match status" value="1"/>
</dbReference>
<evidence type="ECO:0000256" key="2">
    <source>
        <dbReference type="ARBA" id="ARBA00022801"/>
    </source>
</evidence>
<accession>A0A812JCE4</accession>
<sequence>MSGVGEPEAIRRHWDIGVEVGMPATLLTEIKRTIAVVDASLFGNDWIDSRKASVRNEQGMPLPHSGFETVGQLLAEQVEKADLVLMNKIDLATDEEAKTTEEVLKAINGEAEVIRCTYGKVSPIELLPEIPEGIKYPEFGRGRNYRWAQNPQVLQLRVKVPANTKSKDVNFDIGRTWLQIWVQGEQVPRLQGKLFGRLKGIEEWIWELDGEGDDRHVAVFLEKSQEAMWEDLWEKEQGNQPAQEHEPVAAAEEAAVLEGRSATRAPSHVRRNSRAAGRRFGIRTFTYERRRPFSAARLQRLIEDWPLPRKRAFGLDELEAGDADEGLQALKPILRSKGFCWVDSEPFRVNEWSHAGRSLSVLPKDWWWSVLKPDQLNFQICYPGAKAQFERARREKWQDPWGDRRQELVFIGGPDMRQQHITKILDDCLLQDSELEQFRESTAETYPPDTYFGVEDRAETLALVMPAAHKPMQKFCMSVEEAREANLLQAADGEVAAILLEEILMYDIEVVHPDLGPVHDFRAISFGDVDANFEVWRGGKEAQIQDWVHNGNAIVANSHSAVASSGLYTLKHTVDRFPETAFYQYLQTPRVQWIFAKPLDAGEVAADPTGLCAQPEWNCTNFTWQPPACRERAMRCLGVVLHDQVQYTQGMLEQQIANNDLPLAVQYLSTTSKEREIWEAHASKRDILFQHHSPAIGVDGVPSTDFVPIQFAPKKYGCNSTESRFPTGGFSCRLEGQPLQVLVSPKLKSSHDAFHFARRFTLDESDYENLFQAWRDADGDAKLAACRWLQREGTSRWGSWIRFSKQVRMVEEFPPMTGCFPTFYIFFLLTLGTAVLFKLPRMLWACRKRLRWTCQSFNNPNWEPTDLSDIERRQKDRAHYTRADFTSKLVACKHVQFVEVKMALLRGSMGFASFYRDEEEFLLANGESRLPPPAGSCFRQMYTSPMQVLVYIMTSGLMRTAFSALTFAFASGMVGALLAEVRSTIAKNKQVDPTLQDEDWYTLFLMNMQTVAGIMDDFKFLPTFFITYMIGQDVTRWLKWLQTMFSIQGRLHDVTLVVASSYRKLNDPQVGKQQRQMLFKWYRYLNAIHYLAYFKLDPRIGTSPDQVVQDLRTMGLLLDSECQQILMASAKLRDTLVSWLGILWHDELERGWVQAVDSDVFMRKVCDLRGILASLADMPDMQTSQLIRVMMVVVTDILLALALVGYPTKMYEETKQCFQFWPLVASYLYYVCYRGMLHAMFVLDKGPFYGKGDCVNVDALLVSTERFAFHVFRTSFKTLKSDFSRYAPKPDEVGPVRASSP</sequence>
<dbReference type="PANTHER" id="PTHR43603">
    <property type="entry name" value="COBW DOMAIN-CONTAINING PROTEIN DDB_G0274527"/>
    <property type="match status" value="1"/>
</dbReference>
<evidence type="ECO:0000259" key="7">
    <source>
        <dbReference type="PROSITE" id="PS51203"/>
    </source>
</evidence>
<dbReference type="CDD" id="cd06467">
    <property type="entry name" value="p23_NUDC_like"/>
    <property type="match status" value="1"/>
</dbReference>
<evidence type="ECO:0000313" key="8">
    <source>
        <dbReference type="EMBL" id="CAE7205409.1"/>
    </source>
</evidence>
<dbReference type="SMART" id="SM00833">
    <property type="entry name" value="CobW_C"/>
    <property type="match status" value="1"/>
</dbReference>
<dbReference type="GO" id="GO:0016787">
    <property type="term" value="F:hydrolase activity"/>
    <property type="evidence" value="ECO:0007669"/>
    <property type="project" value="UniProtKB-KW"/>
</dbReference>
<organism evidence="8 9">
    <name type="scientific">Symbiodinium natans</name>
    <dbReference type="NCBI Taxonomy" id="878477"/>
    <lineage>
        <taxon>Eukaryota</taxon>
        <taxon>Sar</taxon>
        <taxon>Alveolata</taxon>
        <taxon>Dinophyceae</taxon>
        <taxon>Suessiales</taxon>
        <taxon>Symbiodiniaceae</taxon>
        <taxon>Symbiodinium</taxon>
    </lineage>
</organism>
<feature type="domain" description="CS" evidence="7">
    <location>
        <begin position="140"/>
        <end position="233"/>
    </location>
</feature>
<dbReference type="Gene3D" id="3.40.50.300">
    <property type="entry name" value="P-loop containing nucleotide triphosphate hydrolases"/>
    <property type="match status" value="1"/>
</dbReference>
<comment type="caution">
    <text evidence="8">The sequence shown here is derived from an EMBL/GenBank/DDBJ whole genome shotgun (WGS) entry which is preliminary data.</text>
</comment>
<keyword evidence="1" id="KW-0547">Nucleotide-binding</keyword>
<comment type="similarity">
    <text evidence="4">Belongs to the SIMIBI class G3E GTPase family. ZNG1 subfamily.</text>
</comment>
<keyword evidence="2" id="KW-0378">Hydrolase</keyword>
<dbReference type="PROSITE" id="PS51203">
    <property type="entry name" value="CS"/>
    <property type="match status" value="1"/>
</dbReference>
<evidence type="ECO:0000313" key="9">
    <source>
        <dbReference type="Proteomes" id="UP000604046"/>
    </source>
</evidence>
<dbReference type="GO" id="GO:0000166">
    <property type="term" value="F:nucleotide binding"/>
    <property type="evidence" value="ECO:0007669"/>
    <property type="project" value="UniProtKB-KW"/>
</dbReference>
<feature type="transmembrane region" description="Helical" evidence="6">
    <location>
        <begin position="948"/>
        <end position="979"/>
    </location>
</feature>
<dbReference type="Proteomes" id="UP000604046">
    <property type="component" value="Unassembled WGS sequence"/>
</dbReference>
<dbReference type="SUPFAM" id="SSF49764">
    <property type="entry name" value="HSP20-like chaperones"/>
    <property type="match status" value="1"/>
</dbReference>
<dbReference type="OrthoDB" id="272672at2759"/>
<keyword evidence="6" id="KW-1133">Transmembrane helix</keyword>
<name>A0A812JCE4_9DINO</name>
<dbReference type="InterPro" id="IPR027417">
    <property type="entry name" value="P-loop_NTPase"/>
</dbReference>
<evidence type="ECO:0000256" key="4">
    <source>
        <dbReference type="ARBA" id="ARBA00034320"/>
    </source>
</evidence>